<name>A0A510DZ37_9CREN</name>
<feature type="transmembrane region" description="Helical" evidence="6">
    <location>
        <begin position="102"/>
        <end position="124"/>
    </location>
</feature>
<feature type="transmembrane region" description="Helical" evidence="6">
    <location>
        <begin position="567"/>
        <end position="590"/>
    </location>
</feature>
<evidence type="ECO:0000256" key="4">
    <source>
        <dbReference type="ARBA" id="ARBA00022989"/>
    </source>
</evidence>
<evidence type="ECO:0000256" key="2">
    <source>
        <dbReference type="ARBA" id="ARBA00022475"/>
    </source>
</evidence>
<evidence type="ECO:0000313" key="8">
    <source>
        <dbReference type="EMBL" id="BBG25429.1"/>
    </source>
</evidence>
<dbReference type="PANTHER" id="PTHR35402:SF1">
    <property type="entry name" value="TYPE II SECRETION SYSTEM PROTEIN GSPF DOMAIN-CONTAINING PROTEIN"/>
    <property type="match status" value="1"/>
</dbReference>
<dbReference type="GeneID" id="41716462"/>
<feature type="transmembrane region" description="Helical" evidence="6">
    <location>
        <begin position="520"/>
        <end position="547"/>
    </location>
</feature>
<dbReference type="Pfam" id="PF00482">
    <property type="entry name" value="T2SSF"/>
    <property type="match status" value="2"/>
</dbReference>
<evidence type="ECO:0000256" key="6">
    <source>
        <dbReference type="SAM" id="Phobius"/>
    </source>
</evidence>
<sequence>MSKQKFNFRKGGEKKKEKKTDVIPSSTHYGAFDLLFYNSGFAKSLSKKFDEKLKKAGLSDDPRIYASRLVSFLLISGVMAVMMVAFGGFLFLDFLRFHMVKYLAVGLMMLVFGIIIPPLVYLVYTVNVSQRIESRRVGIDSETPIFSSIFLVFLKAGLNVRFVFDYLARSNALSNISQISAYISKRMKFLGESTEEAIVNSFPISPSKLFNDFLTTYVTAIRTGAPVVDTIYSKTKDLLKAVELAAADAASKLEGIGEGYVIWLSSGFITFFLAMIIEALFPSFGGGSSFKMLGAMAVLLIPMVNLLFVYIVDSTQFKFPERPLKANKLFYITLPAGLLVMFVLLAIVNRIPPFTSAPNQLVAFLTLSGSSSSINPSVFAIAIGLLIASIPPGIVAMKEVRKGTGYDIYVVSFLRAVSEGLRAGLSPEAVIRNLRGSKEMGKFNTVLETIDIYNRLGYPLKDSFKRAADQIMDFSSKVSLISLADMIEIGSLTPETVEFLADQISTHIRIRREYNSRIKVLLYTPYVGIILALIASVLLGNSMVYVLSHETTSSSLSYGPLAEAQVLLPNALYIISVSSLFNSFLAGLLVGKLSSGRTSVGLIHSAILIVITVILLIIAQHITLVSPAKPTF</sequence>
<feature type="transmembrane region" description="Helical" evidence="6">
    <location>
        <begin position="293"/>
        <end position="313"/>
    </location>
</feature>
<reference evidence="8 9" key="1">
    <citation type="journal article" date="2020" name="Int. J. Syst. Evol. Microbiol.">
        <title>Sulfuracidifex tepidarius gen. nov., sp. nov. and transfer of Sulfolobus metallicus Huber and Stetter 1992 to the genus Sulfuracidifex as Sulfuracidifex metallicus comb. nov.</title>
        <authorList>
            <person name="Itoh T."/>
            <person name="Miura T."/>
            <person name="Sakai H.D."/>
            <person name="Kato S."/>
            <person name="Ohkuma M."/>
            <person name="Takashina T."/>
        </authorList>
    </citation>
    <scope>NUCLEOTIDE SEQUENCE [LARGE SCALE GENOMIC DNA]</scope>
    <source>
        <strain evidence="8 9">IC-006</strain>
    </source>
</reference>
<comment type="subcellular location">
    <subcellularLocation>
        <location evidence="1">Cell membrane</location>
        <topology evidence="1">Multi-pass membrane protein</topology>
    </subcellularLocation>
</comment>
<evidence type="ECO:0000313" key="9">
    <source>
        <dbReference type="Proteomes" id="UP000322983"/>
    </source>
</evidence>
<evidence type="ECO:0000256" key="3">
    <source>
        <dbReference type="ARBA" id="ARBA00022692"/>
    </source>
</evidence>
<dbReference type="AlphaFoldDB" id="A0A510DZ37"/>
<dbReference type="STRING" id="1294262.GCA_001316085_00715"/>
<dbReference type="KEGG" id="step:IC006_2765"/>
<organism evidence="8 9">
    <name type="scientific">Sulfuracidifex tepidarius</name>
    <dbReference type="NCBI Taxonomy" id="1294262"/>
    <lineage>
        <taxon>Archaea</taxon>
        <taxon>Thermoproteota</taxon>
        <taxon>Thermoprotei</taxon>
        <taxon>Sulfolobales</taxon>
        <taxon>Sulfolobaceae</taxon>
        <taxon>Sulfuracidifex</taxon>
    </lineage>
</organism>
<dbReference type="RefSeq" id="WP_232048934.1">
    <property type="nucleotide sequence ID" value="NZ_AP018929.1"/>
</dbReference>
<keyword evidence="4 6" id="KW-1133">Transmembrane helix</keyword>
<protein>
    <recommendedName>
        <fullName evidence="7">Type II secretion system protein GspF domain-containing protein</fullName>
    </recommendedName>
</protein>
<dbReference type="Proteomes" id="UP000322983">
    <property type="component" value="Chromosome"/>
</dbReference>
<keyword evidence="3 6" id="KW-0812">Transmembrane</keyword>
<proteinExistence type="predicted"/>
<dbReference type="GO" id="GO:0005886">
    <property type="term" value="C:plasma membrane"/>
    <property type="evidence" value="ECO:0007669"/>
    <property type="project" value="UniProtKB-SubCell"/>
</dbReference>
<gene>
    <name evidence="8" type="ORF">IC006_2765</name>
</gene>
<feature type="transmembrane region" description="Helical" evidence="6">
    <location>
        <begin position="69"/>
        <end position="95"/>
    </location>
</feature>
<evidence type="ECO:0000256" key="5">
    <source>
        <dbReference type="ARBA" id="ARBA00023136"/>
    </source>
</evidence>
<feature type="domain" description="Type II secretion system protein GspF" evidence="7">
    <location>
        <begin position="413"/>
        <end position="537"/>
    </location>
</feature>
<feature type="transmembrane region" description="Helical" evidence="6">
    <location>
        <begin position="260"/>
        <end position="281"/>
    </location>
</feature>
<evidence type="ECO:0000256" key="1">
    <source>
        <dbReference type="ARBA" id="ARBA00004651"/>
    </source>
</evidence>
<evidence type="ECO:0000259" key="7">
    <source>
        <dbReference type="Pfam" id="PF00482"/>
    </source>
</evidence>
<feature type="transmembrane region" description="Helical" evidence="6">
    <location>
        <begin position="602"/>
        <end position="622"/>
    </location>
</feature>
<keyword evidence="2" id="KW-1003">Cell membrane</keyword>
<feature type="domain" description="Type II secretion system protein GspF" evidence="7">
    <location>
        <begin position="148"/>
        <end position="273"/>
    </location>
</feature>
<keyword evidence="5 6" id="KW-0472">Membrane</keyword>
<dbReference type="EMBL" id="AP018929">
    <property type="protein sequence ID" value="BBG25429.1"/>
    <property type="molecule type" value="Genomic_DNA"/>
</dbReference>
<keyword evidence="9" id="KW-1185">Reference proteome</keyword>
<feature type="transmembrane region" description="Helical" evidence="6">
    <location>
        <begin position="329"/>
        <end position="348"/>
    </location>
</feature>
<dbReference type="InterPro" id="IPR018076">
    <property type="entry name" value="T2SS_GspF_dom"/>
</dbReference>
<dbReference type="InterPro" id="IPR056569">
    <property type="entry name" value="ArlJ-like"/>
</dbReference>
<accession>A0A510DZ37</accession>
<dbReference type="PANTHER" id="PTHR35402">
    <property type="entry name" value="INTEGRAL MEMBRANE PROTEIN-RELATED"/>
    <property type="match status" value="1"/>
</dbReference>
<feature type="transmembrane region" description="Helical" evidence="6">
    <location>
        <begin position="377"/>
        <end position="397"/>
    </location>
</feature>